<dbReference type="SUPFAM" id="SSF51735">
    <property type="entry name" value="NAD(P)-binding Rossmann-fold domains"/>
    <property type="match status" value="1"/>
</dbReference>
<dbReference type="Gene3D" id="3.40.50.720">
    <property type="entry name" value="NAD(P)-binding Rossmann-like Domain"/>
    <property type="match status" value="1"/>
</dbReference>
<keyword evidence="1" id="KW-0560">Oxidoreductase</keyword>
<accession>A0A7E4ZX49</accession>
<comment type="similarity">
    <text evidence="2">Belongs to the short-chain dehydrogenases/reductases (SDR) family.</text>
</comment>
<evidence type="ECO:0000313" key="4">
    <source>
        <dbReference type="WBParaSite" id="Pan_g22636.t1"/>
    </source>
</evidence>
<sequence>MLWYVLWLFFLAVGAYYLITTRLEQWNIENITKKLVLVTGCDSGFGRGLILKCNAAGIPTLAACLTPEGVESLKKEATGPGEVVAFQMNVRDDASIAAARPIVEETAKKHGGIHGIVNNAGIVGNAMLDDFLTVEDYIVVHDVNLLGVVRVTKAFLDLVKQAKGRIVNTASICGRIALPALAPYTCAKYAVEAFSDTLRLELVAWGIKVSIIEPGFFATPLTNKERIDSMVTNIWKRAGPAKQAEYGNEFYENVKSGIIDHLTKACSEDTGQVVEAYFHALFSYHPRRRYAVGLDANFGYIPMSFLPAVVTDSLFWVIGKVRRTPAPAASK</sequence>
<dbReference type="PANTHER" id="PTHR43313">
    <property type="entry name" value="SHORT-CHAIN DEHYDROGENASE/REDUCTASE FAMILY 9C"/>
    <property type="match status" value="1"/>
</dbReference>
<dbReference type="InterPro" id="IPR020904">
    <property type="entry name" value="Sc_DH/Rdtase_CS"/>
</dbReference>
<proteinExistence type="inferred from homology"/>
<dbReference type="WBParaSite" id="Pan_g22636.t1">
    <property type="protein sequence ID" value="Pan_g22636.t1"/>
    <property type="gene ID" value="Pan_g22636"/>
</dbReference>
<name>A0A7E4ZX49_PANRE</name>
<protein>
    <submittedName>
        <fullName evidence="4">Estradiol 17-beta-dehydrogenase 2</fullName>
    </submittedName>
</protein>
<dbReference type="GO" id="GO:0016491">
    <property type="term" value="F:oxidoreductase activity"/>
    <property type="evidence" value="ECO:0007669"/>
    <property type="project" value="UniProtKB-KW"/>
</dbReference>
<evidence type="ECO:0000256" key="2">
    <source>
        <dbReference type="RuleBase" id="RU000363"/>
    </source>
</evidence>
<dbReference type="InterPro" id="IPR036291">
    <property type="entry name" value="NAD(P)-bd_dom_sf"/>
</dbReference>
<dbReference type="Pfam" id="PF00106">
    <property type="entry name" value="adh_short"/>
    <property type="match status" value="1"/>
</dbReference>
<dbReference type="GO" id="GO:0008202">
    <property type="term" value="P:steroid metabolic process"/>
    <property type="evidence" value="ECO:0007669"/>
    <property type="project" value="TreeGrafter"/>
</dbReference>
<dbReference type="AlphaFoldDB" id="A0A7E4ZX49"/>
<dbReference type="PROSITE" id="PS00061">
    <property type="entry name" value="ADH_SHORT"/>
    <property type="match status" value="1"/>
</dbReference>
<reference evidence="3" key="1">
    <citation type="journal article" date="2013" name="Genetics">
        <title>The draft genome and transcriptome of Panagrellus redivivus are shaped by the harsh demands of a free-living lifestyle.</title>
        <authorList>
            <person name="Srinivasan J."/>
            <person name="Dillman A.R."/>
            <person name="Macchietto M.G."/>
            <person name="Heikkinen L."/>
            <person name="Lakso M."/>
            <person name="Fracchia K.M."/>
            <person name="Antoshechkin I."/>
            <person name="Mortazavi A."/>
            <person name="Wong G."/>
            <person name="Sternberg P.W."/>
        </authorList>
    </citation>
    <scope>NUCLEOTIDE SEQUENCE [LARGE SCALE GENOMIC DNA]</scope>
    <source>
        <strain evidence="3">MT8872</strain>
    </source>
</reference>
<reference evidence="4" key="2">
    <citation type="submission" date="2020-10" db="UniProtKB">
        <authorList>
            <consortium name="WormBaseParasite"/>
        </authorList>
    </citation>
    <scope>IDENTIFICATION</scope>
</reference>
<evidence type="ECO:0000256" key="1">
    <source>
        <dbReference type="ARBA" id="ARBA00023002"/>
    </source>
</evidence>
<dbReference type="PRINTS" id="PR00081">
    <property type="entry name" value="GDHRDH"/>
</dbReference>
<dbReference type="InterPro" id="IPR002347">
    <property type="entry name" value="SDR_fam"/>
</dbReference>
<keyword evidence="3" id="KW-1185">Reference proteome</keyword>
<organism evidence="3 4">
    <name type="scientific">Panagrellus redivivus</name>
    <name type="common">Microworm</name>
    <dbReference type="NCBI Taxonomy" id="6233"/>
    <lineage>
        <taxon>Eukaryota</taxon>
        <taxon>Metazoa</taxon>
        <taxon>Ecdysozoa</taxon>
        <taxon>Nematoda</taxon>
        <taxon>Chromadorea</taxon>
        <taxon>Rhabditida</taxon>
        <taxon>Tylenchina</taxon>
        <taxon>Panagrolaimomorpha</taxon>
        <taxon>Panagrolaimoidea</taxon>
        <taxon>Panagrolaimidae</taxon>
        <taxon>Panagrellus</taxon>
    </lineage>
</organism>
<dbReference type="PRINTS" id="PR00080">
    <property type="entry name" value="SDRFAMILY"/>
</dbReference>
<dbReference type="Proteomes" id="UP000492821">
    <property type="component" value="Unassembled WGS sequence"/>
</dbReference>
<dbReference type="PANTHER" id="PTHR43313:SF7">
    <property type="entry name" value="17-BETA-HYDROXYSTEROID DEHYDROGENASE TYPE 6"/>
    <property type="match status" value="1"/>
</dbReference>
<evidence type="ECO:0000313" key="3">
    <source>
        <dbReference type="Proteomes" id="UP000492821"/>
    </source>
</evidence>